<name>A0ABW2AKQ6_9MICO</name>
<reference evidence="3" key="1">
    <citation type="journal article" date="2019" name="Int. J. Syst. Evol. Microbiol.">
        <title>The Global Catalogue of Microorganisms (GCM) 10K type strain sequencing project: providing services to taxonomists for standard genome sequencing and annotation.</title>
        <authorList>
            <consortium name="The Broad Institute Genomics Platform"/>
            <consortium name="The Broad Institute Genome Sequencing Center for Infectious Disease"/>
            <person name="Wu L."/>
            <person name="Ma J."/>
        </authorList>
    </citation>
    <scope>NUCLEOTIDE SEQUENCE [LARGE SCALE GENOMIC DNA]</scope>
    <source>
        <strain evidence="3">CCUG 58127</strain>
    </source>
</reference>
<proteinExistence type="predicted"/>
<feature type="transmembrane region" description="Helical" evidence="1">
    <location>
        <begin position="77"/>
        <end position="92"/>
    </location>
</feature>
<dbReference type="Proteomes" id="UP001596298">
    <property type="component" value="Unassembled WGS sequence"/>
</dbReference>
<protein>
    <submittedName>
        <fullName evidence="2">Uncharacterized protein</fullName>
    </submittedName>
</protein>
<evidence type="ECO:0000256" key="1">
    <source>
        <dbReference type="SAM" id="Phobius"/>
    </source>
</evidence>
<keyword evidence="1" id="KW-1133">Transmembrane helix</keyword>
<evidence type="ECO:0000313" key="3">
    <source>
        <dbReference type="Proteomes" id="UP001596298"/>
    </source>
</evidence>
<organism evidence="2 3">
    <name type="scientific">Flexivirga alba</name>
    <dbReference type="NCBI Taxonomy" id="702742"/>
    <lineage>
        <taxon>Bacteria</taxon>
        <taxon>Bacillati</taxon>
        <taxon>Actinomycetota</taxon>
        <taxon>Actinomycetes</taxon>
        <taxon>Micrococcales</taxon>
        <taxon>Dermacoccaceae</taxon>
        <taxon>Flexivirga</taxon>
    </lineage>
</organism>
<accession>A0ABW2AKQ6</accession>
<evidence type="ECO:0000313" key="2">
    <source>
        <dbReference type="EMBL" id="MFC6707518.1"/>
    </source>
</evidence>
<feature type="transmembrane region" description="Helical" evidence="1">
    <location>
        <begin position="45"/>
        <end position="65"/>
    </location>
</feature>
<sequence length="276" mass="30994">MWILHLFAVGAFITLLTSAFRRGAEARLRTIACTAIMVALAFTRAGWVVHVGMAILLLASAEFLYRPYYKVRDEVRTVFGCLAGVTLIAALTHHFPWVLFPLAVVFGMWALTGGPERNRRKHTRYVQRKAFHEAAAKESSMRISQSELDRLFNDPRLPQPARHNLHELLRRCDALHFELRSHQAGDRLIFEVEQIHQDFAPAAVRGYLALPPSVADTQPLQDGKTGAVLFDEQITIMHGAVDDIAAEARTHGAEGLLSSYRFLQDKFGHTGDELKL</sequence>
<dbReference type="EMBL" id="JBHSWH010000001">
    <property type="protein sequence ID" value="MFC6707518.1"/>
    <property type="molecule type" value="Genomic_DNA"/>
</dbReference>
<keyword evidence="1" id="KW-0812">Transmembrane</keyword>
<comment type="caution">
    <text evidence="2">The sequence shown here is derived from an EMBL/GenBank/DDBJ whole genome shotgun (WGS) entry which is preliminary data.</text>
</comment>
<keyword evidence="1" id="KW-0472">Membrane</keyword>
<keyword evidence="3" id="KW-1185">Reference proteome</keyword>
<gene>
    <name evidence="2" type="ORF">ACFQDH_20305</name>
</gene>
<dbReference type="RefSeq" id="WP_382404187.1">
    <property type="nucleotide sequence ID" value="NZ_JBHSWH010000001.1"/>
</dbReference>